<dbReference type="InterPro" id="IPR006076">
    <property type="entry name" value="FAD-dep_OxRdtase"/>
</dbReference>
<evidence type="ECO:0000259" key="1">
    <source>
        <dbReference type="Pfam" id="PF01266"/>
    </source>
</evidence>
<feature type="domain" description="FAD dependent oxidoreductase" evidence="1">
    <location>
        <begin position="9"/>
        <end position="208"/>
    </location>
</feature>
<dbReference type="Gene3D" id="3.30.9.10">
    <property type="entry name" value="D-Amino Acid Oxidase, subunit A, domain 2"/>
    <property type="match status" value="1"/>
</dbReference>
<evidence type="ECO:0000313" key="2">
    <source>
        <dbReference type="EMBL" id="CAB4861134.1"/>
    </source>
</evidence>
<dbReference type="AlphaFoldDB" id="A0A6J7CWV1"/>
<name>A0A6J7CWV1_9ZZZZ</name>
<dbReference type="Gene3D" id="3.50.50.60">
    <property type="entry name" value="FAD/NAD(P)-binding domain"/>
    <property type="match status" value="1"/>
</dbReference>
<proteinExistence type="predicted"/>
<accession>A0A6J7CWV1</accession>
<protein>
    <submittedName>
        <fullName evidence="2">Unannotated protein</fullName>
    </submittedName>
</protein>
<organism evidence="2">
    <name type="scientific">freshwater metagenome</name>
    <dbReference type="NCBI Taxonomy" id="449393"/>
    <lineage>
        <taxon>unclassified sequences</taxon>
        <taxon>metagenomes</taxon>
        <taxon>ecological metagenomes</taxon>
    </lineage>
</organism>
<dbReference type="Pfam" id="PF01266">
    <property type="entry name" value="DAO"/>
    <property type="match status" value="1"/>
</dbReference>
<reference evidence="2" key="1">
    <citation type="submission" date="2020-05" db="EMBL/GenBank/DDBJ databases">
        <authorList>
            <person name="Chiriac C."/>
            <person name="Salcher M."/>
            <person name="Ghai R."/>
            <person name="Kavagutti S V."/>
        </authorList>
    </citation>
    <scope>NUCLEOTIDE SEQUENCE</scope>
</reference>
<dbReference type="SUPFAM" id="SSF51905">
    <property type="entry name" value="FAD/NAD(P)-binding domain"/>
    <property type="match status" value="1"/>
</dbReference>
<dbReference type="EMBL" id="CAFBLM010000006">
    <property type="protein sequence ID" value="CAB4861134.1"/>
    <property type="molecule type" value="Genomic_DNA"/>
</dbReference>
<gene>
    <name evidence="2" type="ORF">UFOPK3401_00252</name>
</gene>
<sequence length="371" mass="40869">MVEIMTSRVVIGGGLFGAFAALHLAEQGHDVVLIEREDDFLQRASLVNQARLHTGLHYPRSLLTARDALRCYSWFLERFPGSLREFRQIYALARFNSKTSEGDFSNFLSRLGGDATEVAPNQWFKAGTVTAAYEVTEPTFDADVLRQVLKEEISACANIEVLLGTAVQEAESTQSHIRLVLSEGTRLVTDGLVICTYAATNSIRTMMGLAPMNLTYELTEVVIGKVGPALQGLGFTVMDGPFWSLMPFGHGDEVSLTSVGFTPLQRNAHEPAFECQQHRHDCTPSNVQLCDSCKFQPPSAVEHQIQQMQLFLKDSESFFPKKRLLTVKTVLSASDVDDARPTIVQKDPGVPVWTVLSGKVSTLVDLEGSLT</sequence>
<dbReference type="InterPro" id="IPR036188">
    <property type="entry name" value="FAD/NAD-bd_sf"/>
</dbReference>